<dbReference type="InterPro" id="IPR025048">
    <property type="entry name" value="DUF3987"/>
</dbReference>
<dbReference type="EMBL" id="JAAHFQ010000117">
    <property type="protein sequence ID" value="NER27620.1"/>
    <property type="molecule type" value="Genomic_DNA"/>
</dbReference>
<feature type="compositionally biased region" description="Polar residues" evidence="1">
    <location>
        <begin position="973"/>
        <end position="985"/>
    </location>
</feature>
<name>A0A6B3N7P1_9CYAN</name>
<comment type="caution">
    <text evidence="2">The sequence shown here is derived from an EMBL/GenBank/DDBJ whole genome shotgun (WGS) entry which is preliminary data.</text>
</comment>
<gene>
    <name evidence="2" type="ORF">F6J89_08290</name>
</gene>
<evidence type="ECO:0000256" key="1">
    <source>
        <dbReference type="SAM" id="MobiDB-lite"/>
    </source>
</evidence>
<dbReference type="Pfam" id="PF13148">
    <property type="entry name" value="DUF3987"/>
    <property type="match status" value="1"/>
</dbReference>
<feature type="compositionally biased region" description="Polar residues" evidence="1">
    <location>
        <begin position="712"/>
        <end position="727"/>
    </location>
</feature>
<accession>A0A6B3N7P1</accession>
<dbReference type="AlphaFoldDB" id="A0A6B3N7P1"/>
<evidence type="ECO:0000313" key="2">
    <source>
        <dbReference type="EMBL" id="NER27620.1"/>
    </source>
</evidence>
<feature type="region of interest" description="Disordered" evidence="1">
    <location>
        <begin position="966"/>
        <end position="986"/>
    </location>
</feature>
<proteinExistence type="predicted"/>
<feature type="region of interest" description="Disordered" evidence="1">
    <location>
        <begin position="692"/>
        <end position="751"/>
    </location>
</feature>
<organism evidence="2">
    <name type="scientific">Symploca sp. SIO1C4</name>
    <dbReference type="NCBI Taxonomy" id="2607765"/>
    <lineage>
        <taxon>Bacteria</taxon>
        <taxon>Bacillati</taxon>
        <taxon>Cyanobacteriota</taxon>
        <taxon>Cyanophyceae</taxon>
        <taxon>Coleofasciculales</taxon>
        <taxon>Coleofasciculaceae</taxon>
        <taxon>Symploca</taxon>
    </lineage>
</organism>
<sequence length="1038" mass="115425">MTAATAIQEANAPKIKGVPTLWMQQPVAAMRFQGTFNIGLSKEDLQLGIHIICTCGIHTLDGEQTGMSEREVRLRARRLLAEGAEVLVLDGANLPNTGNIATDAHFIYSSALPYEKWLQNLMWKPLTLTDAAALAEDILKCPHLDEVQRSIKLEQLRGRASLSDRQWDKIIKPLQKGTPCGVIQSIATLVDKSTTGAELTEQLNILSQKDAISVREIRTLYEEVLNEKETRLLLKEESKSLSELMATQSSTLALSTFLPPVLANPLSLWSSWMGMQPAVSLLAVLTAVSSLHKAGTKLWINREQVFSVPPTLYSALVAESGQRKSPVINALINKPLAPLEQEQRELYAAKREEYEAQLERWKNNKKQGTPPEEPKPPRLYYFTDATGEAIPVQAATDPEKILFGVIDELAGLFSSHNAYRGGRGSDKQDLLSYFNGFGKKILRASGVRCNLDNIFLSLFGTIQPEILKSHMRDCSDPDGQWARFLFVHQPPSAARLSNGERIDIVGLLTWLYRAIDKLPEMEYHLSYQAGLKFQEVFDELEILRLGCLSPGLRAVYAKAAGYIGRLAINLHVVSEVGQGKLCPDAEIPLETLNLAIQLMAFFVGQAKYFHASFDEDQQEARSLKLIELSKRFEAAGKNEGWVKASDYQKTFNTKKRPNATEARKVMQYTIALGQGSIRGEGCHLEFHWKRGHNEKKNVAPQPSAKSPETKKLSAQSKPQSNTTQGIEENTGFIDRGNSVVPPIPSNNNQPPSLFSLQNLSLPTALGIPAIDRKSINSAPQTVSTTETETSAHLLQQEEKLDDGDADNRHPADAVNKDLVIPVPTTAPHTASAPPDIDISQADLELEQTHQKITVVSVPVQKNSPLQNREENNNATHANNVELIALSLRVAYLQAAWDQHILAGIVGCEDKDTTEHRAQTLNQYGCKKLKIRKAERLEFPYEIVIHDVSIEQLSQLCHLFSNAPHAAQHHLSEGNENQEQETQSDSGEIGTARLIDDKHNNLWLILRTSGNGNRFQVRLPGFTKTKWVRRNQLSELNLY</sequence>
<reference evidence="2" key="1">
    <citation type="submission" date="2019-11" db="EMBL/GenBank/DDBJ databases">
        <title>Genomic insights into an expanded diversity of filamentous marine cyanobacteria reveals the extraordinary biosynthetic potential of Moorea and Okeania.</title>
        <authorList>
            <person name="Ferreira Leao T."/>
            <person name="Wang M."/>
            <person name="Moss N."/>
            <person name="Da Silva R."/>
            <person name="Sanders J."/>
            <person name="Nurk S."/>
            <person name="Gurevich A."/>
            <person name="Humphrey G."/>
            <person name="Reher R."/>
            <person name="Zhu Q."/>
            <person name="Belda-Ferre P."/>
            <person name="Glukhov E."/>
            <person name="Rex R."/>
            <person name="Dorrestein P.C."/>
            <person name="Knight R."/>
            <person name="Pevzner P."/>
            <person name="Gerwick W.H."/>
            <person name="Gerwick L."/>
        </authorList>
    </citation>
    <scope>NUCLEOTIDE SEQUENCE</scope>
    <source>
        <strain evidence="2">SIO1C4</strain>
    </source>
</reference>
<feature type="compositionally biased region" description="Low complexity" evidence="1">
    <location>
        <begin position="737"/>
        <end position="751"/>
    </location>
</feature>
<protein>
    <submittedName>
        <fullName evidence="2">DUF3987 domain-containing protein</fullName>
    </submittedName>
</protein>